<organism evidence="2 3">
    <name type="scientific">Portunus trituberculatus</name>
    <name type="common">Swimming crab</name>
    <name type="synonym">Neptunus trituberculatus</name>
    <dbReference type="NCBI Taxonomy" id="210409"/>
    <lineage>
        <taxon>Eukaryota</taxon>
        <taxon>Metazoa</taxon>
        <taxon>Ecdysozoa</taxon>
        <taxon>Arthropoda</taxon>
        <taxon>Crustacea</taxon>
        <taxon>Multicrustacea</taxon>
        <taxon>Malacostraca</taxon>
        <taxon>Eumalacostraca</taxon>
        <taxon>Eucarida</taxon>
        <taxon>Decapoda</taxon>
        <taxon>Pleocyemata</taxon>
        <taxon>Brachyura</taxon>
        <taxon>Eubrachyura</taxon>
        <taxon>Portunoidea</taxon>
        <taxon>Portunidae</taxon>
        <taxon>Portuninae</taxon>
        <taxon>Portunus</taxon>
    </lineage>
</organism>
<proteinExistence type="predicted"/>
<sequence>MKPEADAAVQRASFTCTGPTPAVGKRVFCAVTTLTAFRRLQGEVGGASDVSNKTGKAEEEARQVVRRSDIRGFITRLKDSKSLSRPYPDNQPTRPSPPDLLPPC</sequence>
<accession>A0A5B7EEQ3</accession>
<gene>
    <name evidence="2" type="ORF">E2C01_024962</name>
</gene>
<reference evidence="2 3" key="1">
    <citation type="submission" date="2019-05" db="EMBL/GenBank/DDBJ databases">
        <title>Another draft genome of Portunus trituberculatus and its Hox gene families provides insights of decapod evolution.</title>
        <authorList>
            <person name="Jeong J.-H."/>
            <person name="Song I."/>
            <person name="Kim S."/>
            <person name="Choi T."/>
            <person name="Kim D."/>
            <person name="Ryu S."/>
            <person name="Kim W."/>
        </authorList>
    </citation>
    <scope>NUCLEOTIDE SEQUENCE [LARGE SCALE GENOMIC DNA]</scope>
    <source>
        <tissue evidence="2">Muscle</tissue>
    </source>
</reference>
<evidence type="ECO:0000256" key="1">
    <source>
        <dbReference type="SAM" id="MobiDB-lite"/>
    </source>
</evidence>
<dbReference type="Proteomes" id="UP000324222">
    <property type="component" value="Unassembled WGS sequence"/>
</dbReference>
<name>A0A5B7EEQ3_PORTR</name>
<dbReference type="EMBL" id="VSRR010002482">
    <property type="protein sequence ID" value="MPC31666.1"/>
    <property type="molecule type" value="Genomic_DNA"/>
</dbReference>
<comment type="caution">
    <text evidence="2">The sequence shown here is derived from an EMBL/GenBank/DDBJ whole genome shotgun (WGS) entry which is preliminary data.</text>
</comment>
<evidence type="ECO:0000313" key="3">
    <source>
        <dbReference type="Proteomes" id="UP000324222"/>
    </source>
</evidence>
<evidence type="ECO:0000313" key="2">
    <source>
        <dbReference type="EMBL" id="MPC31666.1"/>
    </source>
</evidence>
<protein>
    <submittedName>
        <fullName evidence="2">Uncharacterized protein</fullName>
    </submittedName>
</protein>
<feature type="compositionally biased region" description="Pro residues" evidence="1">
    <location>
        <begin position="94"/>
        <end position="104"/>
    </location>
</feature>
<feature type="region of interest" description="Disordered" evidence="1">
    <location>
        <begin position="77"/>
        <end position="104"/>
    </location>
</feature>
<keyword evidence="3" id="KW-1185">Reference proteome</keyword>
<dbReference type="AlphaFoldDB" id="A0A5B7EEQ3"/>